<proteinExistence type="predicted"/>
<evidence type="ECO:0000313" key="1">
    <source>
        <dbReference type="EMBL" id="CAB4155678.1"/>
    </source>
</evidence>
<dbReference type="Gene3D" id="2.60.120.1560">
    <property type="match status" value="1"/>
</dbReference>
<name>A0A6J5NFE1_9CAUD</name>
<gene>
    <name evidence="1" type="ORF">UFOVP672_25</name>
</gene>
<reference evidence="1" key="1">
    <citation type="submission" date="2020-04" db="EMBL/GenBank/DDBJ databases">
        <authorList>
            <person name="Chiriac C."/>
            <person name="Salcher M."/>
            <person name="Ghai R."/>
            <person name="Kavagutti S V."/>
        </authorList>
    </citation>
    <scope>NUCLEOTIDE SEQUENCE</scope>
</reference>
<sequence>MSVHTLQSSFNAGALTPLMDARVSVEKYEAGCRILENFIVETHGPLSRRPGLEYLGRCQSDAVASRLVGMEFANSQIVAELGPTSWRFWKDGVLLGDFVAHPYSAAELDEVQICQVNDVIYLTHYNHAPLILGHYGDEDWRVREIHEPEAGWAAGGSGVVAAPATGTATLQRWTTSPFGVTTVAAAAAWADAHAATATVAASGAPAGTGGSYPACIQRVRAWFVPSASGSYKFQASGIDDNARVMFESTAGGTGSGATVIISVSLGTQQSAAFPLVAGKGYWIEFLLNDYNRPGAGTFQFKKDAGAWTTISKAYLADAGAGAIGSNGTLEGWPAMGDENITEKTITASATSGDVTLTASAAIWETAHVGAWWQIAHTRETAFSEYVGAVGAFAGSSTEVRLVGRYEVFSYGIWSGTVHLERKAADGTYVVVRSWKGKKDRNISITGTADEEGYYRLRVVSGDGDAASTAAVPRFILEASDAVIYGLVRITAFTSATVVTATVYASLWSTAATTLWTEGAWSKVQGFPRTMTLHEQRTVWGGTKLRPQALWASVTGDFENFRRSSLDDGSWFRTLASESSHVIEWMSSQDTLVIGTSRGFWVGESPDGLVLTPVAGKFTRKSGAGSAYKQAILANESLLFLQSNGRTLRRLSYRDDLRRYGSADLTVLSDVMRAGIKQMVWQSQPKSIVWAVTNDGLLLGLTLEEEQNVFAWHVHRTDGLFKSVAVITGIQSDEVWCVVEREGKNFMERFEPLTYGLDEATWDEGRFLFADAGKVIVFEDVVTTCDGLDHLEGRDVVILGDGAEQEVRTVTGGSVVIDPPAAVICVGLAYESKVQKMKTEIPLPDGTGQARRIKVARVTLRLYKTNGGVVQEADGEREEVIPYREADGLMDAPIPLFTGSVPLVLEGRHRESMDVIVSTDSPYPFTLVALIPVLEIYEN</sequence>
<dbReference type="EMBL" id="LR796636">
    <property type="protein sequence ID" value="CAB4155678.1"/>
    <property type="molecule type" value="Genomic_DNA"/>
</dbReference>
<organism evidence="1">
    <name type="scientific">uncultured Caudovirales phage</name>
    <dbReference type="NCBI Taxonomy" id="2100421"/>
    <lineage>
        <taxon>Viruses</taxon>
        <taxon>Duplodnaviria</taxon>
        <taxon>Heunggongvirae</taxon>
        <taxon>Uroviricota</taxon>
        <taxon>Caudoviricetes</taxon>
        <taxon>Peduoviridae</taxon>
        <taxon>Maltschvirus</taxon>
        <taxon>Maltschvirus maltsch</taxon>
    </lineage>
</organism>
<protein>
    <submittedName>
        <fullName evidence="1">GLEYA adhesin domain containing protein</fullName>
    </submittedName>
</protein>
<accession>A0A6J5NFE1</accession>